<proteinExistence type="predicted"/>
<evidence type="ECO:0000313" key="2">
    <source>
        <dbReference type="EMBL" id="CAB4015959.1"/>
    </source>
</evidence>
<dbReference type="OrthoDB" id="5977737at2759"/>
<comment type="caution">
    <text evidence="1">Lacks conserved residue(s) required for the propagation of feature annotation.</text>
</comment>
<gene>
    <name evidence="2" type="ORF">PACLA_8A020720</name>
</gene>
<dbReference type="PANTHER" id="PTHR45702">
    <property type="entry name" value="ADAM10/ADAM17 METALLOPEPTIDASE FAMILY MEMBER"/>
    <property type="match status" value="1"/>
</dbReference>
<dbReference type="EMBL" id="CACRXK020008911">
    <property type="protein sequence ID" value="CAB4015959.1"/>
    <property type="molecule type" value="Genomic_DNA"/>
</dbReference>
<dbReference type="Pfam" id="PF21299">
    <property type="entry name" value="ADAM10_Cys-rich"/>
    <property type="match status" value="1"/>
</dbReference>
<evidence type="ECO:0000313" key="3">
    <source>
        <dbReference type="Proteomes" id="UP001152795"/>
    </source>
</evidence>
<organism evidence="2 3">
    <name type="scientific">Paramuricea clavata</name>
    <name type="common">Red gorgonian</name>
    <name type="synonym">Violescent sea-whip</name>
    <dbReference type="NCBI Taxonomy" id="317549"/>
    <lineage>
        <taxon>Eukaryota</taxon>
        <taxon>Metazoa</taxon>
        <taxon>Cnidaria</taxon>
        <taxon>Anthozoa</taxon>
        <taxon>Octocorallia</taxon>
        <taxon>Malacalcyonacea</taxon>
        <taxon>Plexauridae</taxon>
        <taxon>Paramuricea</taxon>
    </lineage>
</organism>
<keyword evidence="3" id="KW-1185">Reference proteome</keyword>
<protein>
    <submittedName>
        <fullName evidence="2">Disintegrin and metallo ase domain-containing 10, partial</fullName>
    </submittedName>
</protein>
<dbReference type="Pfam" id="PF00200">
    <property type="entry name" value="Disintegrin"/>
    <property type="match status" value="1"/>
</dbReference>
<evidence type="ECO:0000256" key="1">
    <source>
        <dbReference type="PROSITE-ProRule" id="PRU00068"/>
    </source>
</evidence>
<dbReference type="AlphaFoldDB" id="A0A7D9EQH4"/>
<dbReference type="InterPro" id="IPR001762">
    <property type="entry name" value="Disintegrin_dom"/>
</dbReference>
<dbReference type="PROSITE" id="PS50214">
    <property type="entry name" value="DISINTEGRIN_2"/>
    <property type="match status" value="1"/>
</dbReference>
<dbReference type="InterPro" id="IPR051489">
    <property type="entry name" value="ADAM_Metalloproteinase"/>
</dbReference>
<dbReference type="Gene3D" id="4.10.70.10">
    <property type="entry name" value="Disintegrin domain"/>
    <property type="match status" value="1"/>
</dbReference>
<dbReference type="Proteomes" id="UP001152795">
    <property type="component" value="Unassembled WGS sequence"/>
</dbReference>
<accession>A0A7D9EQH4</accession>
<dbReference type="SUPFAM" id="SSF57552">
    <property type="entry name" value="Blood coagulation inhibitor (disintegrin)"/>
    <property type="match status" value="1"/>
</dbReference>
<name>A0A7D9EQH4_PARCT</name>
<sequence length="317" mass="35627">MYDKASNGGRLNNNKFSNCSIRAIIHTLQTVNRPLIKDRNDNEQLLCIEVPKRIIVRRPTCGDTIRQNQEQCDCGTPEECKTSDPGNCCDPKTCKLRAGSYCSVNDGPCCDPMTCSHRSADYTCRPGDECAFAARCRNLRGFANYQCPGRVKKGNYKPCATESQVCLDGICSNSVCRRYGLTECQCSDTKFQCYVCCNFLNRCEPALHIPKVTGFRKPTLPIGAPCGNDTGFCDLFHVCQVVDLETPKKNIEGLYYKREDVQTITRKYWWAILLGTLAWIAFIALLVFCVNRHTPSSIPKRNPRMEMNLLHSNGNGK</sequence>
<dbReference type="SMART" id="SM00050">
    <property type="entry name" value="DISIN"/>
    <property type="match status" value="1"/>
</dbReference>
<dbReference type="GO" id="GO:0005886">
    <property type="term" value="C:plasma membrane"/>
    <property type="evidence" value="ECO:0007669"/>
    <property type="project" value="TreeGrafter"/>
</dbReference>
<reference evidence="2" key="1">
    <citation type="submission" date="2020-04" db="EMBL/GenBank/DDBJ databases">
        <authorList>
            <person name="Alioto T."/>
            <person name="Alioto T."/>
            <person name="Gomez Garrido J."/>
        </authorList>
    </citation>
    <scope>NUCLEOTIDE SEQUENCE</scope>
    <source>
        <strain evidence="2">A484AB</strain>
    </source>
</reference>
<dbReference type="InterPro" id="IPR049038">
    <property type="entry name" value="ADAM10_Cys-rich"/>
</dbReference>
<dbReference type="GO" id="GO:0006509">
    <property type="term" value="P:membrane protein ectodomain proteolysis"/>
    <property type="evidence" value="ECO:0007669"/>
    <property type="project" value="TreeGrafter"/>
</dbReference>
<dbReference type="GO" id="GO:0004222">
    <property type="term" value="F:metalloendopeptidase activity"/>
    <property type="evidence" value="ECO:0007669"/>
    <property type="project" value="TreeGrafter"/>
</dbReference>
<dbReference type="InterPro" id="IPR036436">
    <property type="entry name" value="Disintegrin_dom_sf"/>
</dbReference>
<comment type="caution">
    <text evidence="2">The sequence shown here is derived from an EMBL/GenBank/DDBJ whole genome shotgun (WGS) entry which is preliminary data.</text>
</comment>
<dbReference type="GO" id="GO:0007219">
    <property type="term" value="P:Notch signaling pathway"/>
    <property type="evidence" value="ECO:0007669"/>
    <property type="project" value="TreeGrafter"/>
</dbReference>
<dbReference type="PANTHER" id="PTHR45702:SF2">
    <property type="entry name" value="KUZBANIAN, ISOFORM A"/>
    <property type="match status" value="1"/>
</dbReference>